<keyword evidence="3" id="KW-1185">Reference proteome</keyword>
<evidence type="ECO:0000256" key="1">
    <source>
        <dbReference type="SAM" id="MobiDB-lite"/>
    </source>
</evidence>
<protein>
    <submittedName>
        <fullName evidence="2">Uncharacterized protein</fullName>
    </submittedName>
</protein>
<feature type="region of interest" description="Disordered" evidence="1">
    <location>
        <begin position="36"/>
        <end position="55"/>
    </location>
</feature>
<dbReference type="EMBL" id="JASVWF010000009">
    <property type="protein sequence ID" value="MDL5159999.1"/>
    <property type="molecule type" value="Genomic_DNA"/>
</dbReference>
<proteinExistence type="predicted"/>
<evidence type="ECO:0000313" key="3">
    <source>
        <dbReference type="Proteomes" id="UP001231924"/>
    </source>
</evidence>
<gene>
    <name evidence="2" type="ORF">QRT03_28800</name>
</gene>
<feature type="region of interest" description="Disordered" evidence="1">
    <location>
        <begin position="1"/>
        <end position="28"/>
    </location>
</feature>
<name>A0ABT7MH34_9PSEU</name>
<dbReference type="RefSeq" id="WP_286056608.1">
    <property type="nucleotide sequence ID" value="NZ_JASVWF010000009.1"/>
</dbReference>
<dbReference type="Proteomes" id="UP001231924">
    <property type="component" value="Unassembled WGS sequence"/>
</dbReference>
<accession>A0ABT7MH34</accession>
<sequence length="55" mass="6444">MAMGSENRARRAQRSRDKTREVRRMRRTSIDVDDLDLDALDHRSLRPHASDPLGR</sequence>
<reference evidence="2 3" key="1">
    <citation type="submission" date="2023-06" db="EMBL/GenBank/DDBJ databases">
        <title>Actinomycetospora Odt1-22.</title>
        <authorList>
            <person name="Supong K."/>
        </authorList>
    </citation>
    <scope>NUCLEOTIDE SEQUENCE [LARGE SCALE GENOMIC DNA]</scope>
    <source>
        <strain evidence="2 3">Odt1-22</strain>
    </source>
</reference>
<comment type="caution">
    <text evidence="2">The sequence shown here is derived from an EMBL/GenBank/DDBJ whole genome shotgun (WGS) entry which is preliminary data.</text>
</comment>
<organism evidence="2 3">
    <name type="scientific">Actinomycetospora termitidis</name>
    <dbReference type="NCBI Taxonomy" id="3053470"/>
    <lineage>
        <taxon>Bacteria</taxon>
        <taxon>Bacillati</taxon>
        <taxon>Actinomycetota</taxon>
        <taxon>Actinomycetes</taxon>
        <taxon>Pseudonocardiales</taxon>
        <taxon>Pseudonocardiaceae</taxon>
        <taxon>Actinomycetospora</taxon>
    </lineage>
</organism>
<evidence type="ECO:0000313" key="2">
    <source>
        <dbReference type="EMBL" id="MDL5159999.1"/>
    </source>
</evidence>